<dbReference type="SMART" id="SM00052">
    <property type="entry name" value="EAL"/>
    <property type="match status" value="1"/>
</dbReference>
<feature type="domain" description="EAL" evidence="1">
    <location>
        <begin position="169"/>
        <end position="416"/>
    </location>
</feature>
<reference evidence="2 3" key="1">
    <citation type="submission" date="2022-10" db="EMBL/GenBank/DDBJ databases">
        <title>Draft genome assembly of moderately radiation resistant bacterium Metabacillus halosaccharovorans.</title>
        <authorList>
            <person name="Pal S."/>
            <person name="Gopinathan A."/>
        </authorList>
    </citation>
    <scope>NUCLEOTIDE SEQUENCE [LARGE SCALE GENOMIC DNA]</scope>
    <source>
        <strain evidence="2 3">VITHBRA001</strain>
    </source>
</reference>
<proteinExistence type="predicted"/>
<gene>
    <name evidence="2" type="ORF">OIH86_14510</name>
</gene>
<dbReference type="PANTHER" id="PTHR33121">
    <property type="entry name" value="CYCLIC DI-GMP PHOSPHODIESTERASE PDEF"/>
    <property type="match status" value="1"/>
</dbReference>
<dbReference type="InterPro" id="IPR050706">
    <property type="entry name" value="Cyclic-di-GMP_PDE-like"/>
</dbReference>
<evidence type="ECO:0000313" key="3">
    <source>
        <dbReference type="Proteomes" id="UP001526147"/>
    </source>
</evidence>
<dbReference type="PANTHER" id="PTHR33121:SF70">
    <property type="entry name" value="SIGNALING PROTEIN YKOW"/>
    <property type="match status" value="1"/>
</dbReference>
<dbReference type="InterPro" id="IPR001633">
    <property type="entry name" value="EAL_dom"/>
</dbReference>
<dbReference type="InterPro" id="IPR035919">
    <property type="entry name" value="EAL_sf"/>
</dbReference>
<accession>A0ABT3DIL4</accession>
<dbReference type="Pfam" id="PF00563">
    <property type="entry name" value="EAL"/>
    <property type="match status" value="1"/>
</dbReference>
<dbReference type="Gene3D" id="3.20.20.450">
    <property type="entry name" value="EAL domain"/>
    <property type="match status" value="1"/>
</dbReference>
<dbReference type="Proteomes" id="UP001526147">
    <property type="component" value="Unassembled WGS sequence"/>
</dbReference>
<comment type="caution">
    <text evidence="2">The sequence shown here is derived from an EMBL/GenBank/DDBJ whole genome shotgun (WGS) entry which is preliminary data.</text>
</comment>
<dbReference type="PROSITE" id="PS50883">
    <property type="entry name" value="EAL"/>
    <property type="match status" value="1"/>
</dbReference>
<sequence>MRQNKLKYYPPKFVLRDPILEGVYQAMTQGNQVAVVVITISNLREFSQQFEPVQLKEYKSVLREGFREVVEHSPFREDLLVVHDYYSEGLTIFLKINDDKQSVVHIEKLIRILLPKLEKYMFTKYPYFKQSFEVGYMFIERNYSTTQEALYTAQQQAVAMAEKRIQSRYIETLLEMREIIQKRDISLLAQPIIDLSSNQIKAWEFLTRGPKGTALENPLQLFSLARQSNLIYDLELLVLEKSFQLIDAVGCVDDVFLNFTPITLGNKRLIAGLDKLLTRHPDIDPKKMIFEVTERDSIEGLNFFHDNIKQLRKKGFRIAVDDTGAGYSSLHTISEILPDIIKIDRSVIQDIDTSKVKESMLKGLILIARETGSLVVAEGIEKKEEADVLKRNQVDLAQGYFYAKPGNMEKARVALL</sequence>
<protein>
    <submittedName>
        <fullName evidence="2">EAL domain-containing protein</fullName>
    </submittedName>
</protein>
<dbReference type="SUPFAM" id="SSF141868">
    <property type="entry name" value="EAL domain-like"/>
    <property type="match status" value="1"/>
</dbReference>
<name>A0ABT3DIL4_9BACI</name>
<dbReference type="RefSeq" id="WP_264143371.1">
    <property type="nucleotide sequence ID" value="NZ_JAOYEY010000043.1"/>
</dbReference>
<dbReference type="CDD" id="cd01948">
    <property type="entry name" value="EAL"/>
    <property type="match status" value="1"/>
</dbReference>
<keyword evidence="3" id="KW-1185">Reference proteome</keyword>
<evidence type="ECO:0000259" key="1">
    <source>
        <dbReference type="PROSITE" id="PS50883"/>
    </source>
</evidence>
<organism evidence="2 3">
    <name type="scientific">Metabacillus halosaccharovorans</name>
    <dbReference type="NCBI Taxonomy" id="930124"/>
    <lineage>
        <taxon>Bacteria</taxon>
        <taxon>Bacillati</taxon>
        <taxon>Bacillota</taxon>
        <taxon>Bacilli</taxon>
        <taxon>Bacillales</taxon>
        <taxon>Bacillaceae</taxon>
        <taxon>Metabacillus</taxon>
    </lineage>
</organism>
<dbReference type="EMBL" id="JAOYEY010000043">
    <property type="protein sequence ID" value="MCV9886847.1"/>
    <property type="molecule type" value="Genomic_DNA"/>
</dbReference>
<evidence type="ECO:0000313" key="2">
    <source>
        <dbReference type="EMBL" id="MCV9886847.1"/>
    </source>
</evidence>